<feature type="coiled-coil region" evidence="1">
    <location>
        <begin position="36"/>
        <end position="63"/>
    </location>
</feature>
<dbReference type="Pfam" id="PF04977">
    <property type="entry name" value="DivIC"/>
    <property type="match status" value="1"/>
</dbReference>
<gene>
    <name evidence="3" type="ORF">A3D53_01725</name>
</gene>
<evidence type="ECO:0000313" key="4">
    <source>
        <dbReference type="Proteomes" id="UP000176413"/>
    </source>
</evidence>
<keyword evidence="1" id="KW-0175">Coiled coil</keyword>
<comment type="caution">
    <text evidence="3">The sequence shown here is derived from an EMBL/GenBank/DDBJ whole genome shotgun (WGS) entry which is preliminary data.</text>
</comment>
<keyword evidence="2" id="KW-0472">Membrane</keyword>
<evidence type="ECO:0000313" key="3">
    <source>
        <dbReference type="EMBL" id="OGH69143.1"/>
    </source>
</evidence>
<keyword evidence="2" id="KW-1133">Transmembrane helix</keyword>
<dbReference type="Proteomes" id="UP000176413">
    <property type="component" value="Unassembled WGS sequence"/>
</dbReference>
<reference evidence="3 4" key="1">
    <citation type="journal article" date="2016" name="Nat. Commun.">
        <title>Thousands of microbial genomes shed light on interconnected biogeochemical processes in an aquifer system.</title>
        <authorList>
            <person name="Anantharaman K."/>
            <person name="Brown C.T."/>
            <person name="Hug L.A."/>
            <person name="Sharon I."/>
            <person name="Castelle C.J."/>
            <person name="Probst A.J."/>
            <person name="Thomas B.C."/>
            <person name="Singh A."/>
            <person name="Wilkins M.J."/>
            <person name="Karaoz U."/>
            <person name="Brodie E.L."/>
            <person name="Williams K.H."/>
            <person name="Hubbard S.S."/>
            <person name="Banfield J.F."/>
        </authorList>
    </citation>
    <scope>NUCLEOTIDE SEQUENCE [LARGE SCALE GENOMIC DNA]</scope>
</reference>
<dbReference type="AlphaFoldDB" id="A0A1F6MCA7"/>
<dbReference type="EMBL" id="MFQA01000013">
    <property type="protein sequence ID" value="OGH69143.1"/>
    <property type="molecule type" value="Genomic_DNA"/>
</dbReference>
<evidence type="ECO:0000256" key="2">
    <source>
        <dbReference type="SAM" id="Phobius"/>
    </source>
</evidence>
<protein>
    <recommendedName>
        <fullName evidence="5">Cell division protein FtsL</fullName>
    </recommendedName>
</protein>
<feature type="transmembrane region" description="Helical" evidence="2">
    <location>
        <begin position="12"/>
        <end position="30"/>
    </location>
</feature>
<name>A0A1F6MCA7_9BACT</name>
<proteinExistence type="predicted"/>
<keyword evidence="2" id="KW-0812">Transmembrane</keyword>
<sequence length="126" mass="14788">MGKTWKQFFASRWVAGFSLIIVGVLLIAYIRAYTQNYQIEQEIKRLQHEAAQWEAKKIETIELLDYVKSPAYVEEKARTELNMVKDGEQMAIVKLGKKTGDGQSEIEVLKSSKLTNLRKWWIYFFH</sequence>
<organism evidence="3 4">
    <name type="scientific">Candidatus Magasanikbacteria bacterium RIFCSPHIGHO2_02_FULL_45_10</name>
    <dbReference type="NCBI Taxonomy" id="1798679"/>
    <lineage>
        <taxon>Bacteria</taxon>
        <taxon>Candidatus Magasanikiibacteriota</taxon>
    </lineage>
</organism>
<dbReference type="InterPro" id="IPR007060">
    <property type="entry name" value="FtsL/DivIC"/>
</dbReference>
<evidence type="ECO:0000256" key="1">
    <source>
        <dbReference type="SAM" id="Coils"/>
    </source>
</evidence>
<accession>A0A1F6MCA7</accession>
<evidence type="ECO:0008006" key="5">
    <source>
        <dbReference type="Google" id="ProtNLM"/>
    </source>
</evidence>